<evidence type="ECO:0000256" key="5">
    <source>
        <dbReference type="ARBA" id="ARBA00022741"/>
    </source>
</evidence>
<dbReference type="InterPro" id="IPR050823">
    <property type="entry name" value="Plant_Ser_Thr_Prot_Kinase"/>
</dbReference>
<evidence type="ECO:0000256" key="8">
    <source>
        <dbReference type="PROSITE-ProRule" id="PRU10141"/>
    </source>
</evidence>
<evidence type="ECO:0000256" key="7">
    <source>
        <dbReference type="ARBA" id="ARBA00022840"/>
    </source>
</evidence>
<protein>
    <recommendedName>
        <fullName evidence="2">non-specific serine/threonine protein kinase</fullName>
        <ecNumber evidence="2">2.7.11.1</ecNumber>
    </recommendedName>
</protein>
<organism evidence="11">
    <name type="scientific">Fagus sylvatica</name>
    <name type="common">Beechnut</name>
    <dbReference type="NCBI Taxonomy" id="28930"/>
    <lineage>
        <taxon>Eukaryota</taxon>
        <taxon>Viridiplantae</taxon>
        <taxon>Streptophyta</taxon>
        <taxon>Embryophyta</taxon>
        <taxon>Tracheophyta</taxon>
        <taxon>Spermatophyta</taxon>
        <taxon>Magnoliopsida</taxon>
        <taxon>eudicotyledons</taxon>
        <taxon>Gunneridae</taxon>
        <taxon>Pentapetalae</taxon>
        <taxon>rosids</taxon>
        <taxon>fabids</taxon>
        <taxon>Fagales</taxon>
        <taxon>Fagaceae</taxon>
        <taxon>Fagus</taxon>
    </lineage>
</organism>
<keyword evidence="7 8" id="KW-0067">ATP-binding</keyword>
<dbReference type="Pfam" id="PF07714">
    <property type="entry name" value="PK_Tyr_Ser-Thr"/>
    <property type="match status" value="1"/>
</dbReference>
<gene>
    <name evidence="11" type="ORF">FSB_LOCUS57741</name>
</gene>
<evidence type="ECO:0000256" key="3">
    <source>
        <dbReference type="ARBA" id="ARBA00022475"/>
    </source>
</evidence>
<dbReference type="Gene3D" id="3.30.200.20">
    <property type="entry name" value="Phosphorylase Kinase, domain 1"/>
    <property type="match status" value="1"/>
</dbReference>
<keyword evidence="3" id="KW-0472">Membrane</keyword>
<dbReference type="InterPro" id="IPR000719">
    <property type="entry name" value="Prot_kinase_dom"/>
</dbReference>
<dbReference type="PROSITE" id="PS00107">
    <property type="entry name" value="PROTEIN_KINASE_ATP"/>
    <property type="match status" value="1"/>
</dbReference>
<dbReference type="Gene3D" id="1.10.510.10">
    <property type="entry name" value="Transferase(Phosphotransferase) domain 1"/>
    <property type="match status" value="2"/>
</dbReference>
<dbReference type="InterPro" id="IPR001245">
    <property type="entry name" value="Ser-Thr/Tyr_kinase_cat_dom"/>
</dbReference>
<dbReference type="EC" id="2.7.11.1" evidence="2"/>
<dbReference type="GO" id="GO:0004674">
    <property type="term" value="F:protein serine/threonine kinase activity"/>
    <property type="evidence" value="ECO:0007669"/>
    <property type="project" value="UniProtKB-EC"/>
</dbReference>
<feature type="compositionally biased region" description="Polar residues" evidence="9">
    <location>
        <begin position="345"/>
        <end position="359"/>
    </location>
</feature>
<keyword evidence="3" id="KW-1003">Cell membrane</keyword>
<dbReference type="GO" id="GO:0005524">
    <property type="term" value="F:ATP binding"/>
    <property type="evidence" value="ECO:0007669"/>
    <property type="project" value="UniProtKB-UniRule"/>
</dbReference>
<evidence type="ECO:0000313" key="11">
    <source>
        <dbReference type="EMBL" id="SPD29859.1"/>
    </source>
</evidence>
<dbReference type="InterPro" id="IPR017441">
    <property type="entry name" value="Protein_kinase_ATP_BS"/>
</dbReference>
<dbReference type="EMBL" id="OIVN01006290">
    <property type="protein sequence ID" value="SPD29859.1"/>
    <property type="molecule type" value="Genomic_DNA"/>
</dbReference>
<evidence type="ECO:0000256" key="1">
    <source>
        <dbReference type="ARBA" id="ARBA00004236"/>
    </source>
</evidence>
<evidence type="ECO:0000256" key="9">
    <source>
        <dbReference type="SAM" id="MobiDB-lite"/>
    </source>
</evidence>
<feature type="region of interest" description="Disordered" evidence="9">
    <location>
        <begin position="339"/>
        <end position="377"/>
    </location>
</feature>
<reference evidence="11" key="1">
    <citation type="submission" date="2018-02" db="EMBL/GenBank/DDBJ databases">
        <authorList>
            <person name="Cohen D.B."/>
            <person name="Kent A.D."/>
        </authorList>
    </citation>
    <scope>NUCLEOTIDE SEQUENCE</scope>
</reference>
<keyword evidence="6" id="KW-0418">Kinase</keyword>
<keyword evidence="4" id="KW-0808">Transferase</keyword>
<evidence type="ECO:0000256" key="2">
    <source>
        <dbReference type="ARBA" id="ARBA00012513"/>
    </source>
</evidence>
<dbReference type="PROSITE" id="PS50011">
    <property type="entry name" value="PROTEIN_KINASE_DOM"/>
    <property type="match status" value="1"/>
</dbReference>
<dbReference type="AlphaFoldDB" id="A0A2N9J0A6"/>
<dbReference type="InterPro" id="IPR011009">
    <property type="entry name" value="Kinase-like_dom_sf"/>
</dbReference>
<evidence type="ECO:0000256" key="6">
    <source>
        <dbReference type="ARBA" id="ARBA00022777"/>
    </source>
</evidence>
<dbReference type="FunFam" id="3.30.200.20:FF:000228">
    <property type="entry name" value="Serine/threonine-protein kinase BIK1"/>
    <property type="match status" value="1"/>
</dbReference>
<dbReference type="SUPFAM" id="SSF56112">
    <property type="entry name" value="Protein kinase-like (PK-like)"/>
    <property type="match status" value="1"/>
</dbReference>
<accession>A0A2N9J0A6</accession>
<feature type="binding site" evidence="8">
    <location>
        <position position="112"/>
    </location>
    <ligand>
        <name>ATP</name>
        <dbReference type="ChEBI" id="CHEBI:30616"/>
    </ligand>
</feature>
<comment type="subcellular location">
    <subcellularLocation>
        <location evidence="1">Cell membrane</location>
    </subcellularLocation>
</comment>
<dbReference type="PANTHER" id="PTHR45621">
    <property type="entry name" value="OS01G0588500 PROTEIN-RELATED"/>
    <property type="match status" value="1"/>
</dbReference>
<feature type="domain" description="Protein kinase" evidence="10">
    <location>
        <begin position="73"/>
        <end position="346"/>
    </location>
</feature>
<proteinExistence type="predicted"/>
<dbReference type="GO" id="GO:0005886">
    <property type="term" value="C:plasma membrane"/>
    <property type="evidence" value="ECO:0007669"/>
    <property type="project" value="UniProtKB-SubCell"/>
</dbReference>
<sequence length="377" mass="41901">MGSIATIILLQKSQKFRTEVANLLFLRVSQSVHRVKSMNLELSPLQDPKGDILSSPNLKPFTFNELKNATRNFRPDGLLGEGGFGYVYKGWIDEQTLGAGRPGCGMVVAVKKLKPEGFQGHKEWFSEVNHLGQLLHPNLVKLIGYCLEGDNRLLVYEYMPKGSLENHLFRRGAQPLSWAMRIKVATDAAQGLSFLHDTKPQVIFRDFKAANILLDSEFNAKLSDFGLARAGPTGRLTTRCDVYSFGVVLLELLSGRPALDKTKIGVEQNLVDWAKPYLSDRRKLFRLMDTRLEGQYPQKSAYVAAVLASQCISEAKRRPQMSEVLTILEQLPAAKYANSPGPSPFLNSPLRNSHPSPLNISPRGGSSLPSFHLKSPK</sequence>
<keyword evidence="5 8" id="KW-0547">Nucleotide-binding</keyword>
<name>A0A2N9J0A6_FAGSY</name>
<evidence type="ECO:0000259" key="10">
    <source>
        <dbReference type="PROSITE" id="PS50011"/>
    </source>
</evidence>
<evidence type="ECO:0000256" key="4">
    <source>
        <dbReference type="ARBA" id="ARBA00022679"/>
    </source>
</evidence>